<keyword evidence="1" id="KW-0472">Membrane</keyword>
<evidence type="ECO:0000313" key="2">
    <source>
        <dbReference type="EMBL" id="GAA4041526.1"/>
    </source>
</evidence>
<feature type="transmembrane region" description="Helical" evidence="1">
    <location>
        <begin position="164"/>
        <end position="181"/>
    </location>
</feature>
<comment type="caution">
    <text evidence="2">The sequence shown here is derived from an EMBL/GenBank/DDBJ whole genome shotgun (WGS) entry which is preliminary data.</text>
</comment>
<sequence length="571" mass="61836">MLLPLLLALGVVLGLGSYFETSDDGSLAWMFSGVLARQPVASVPLYMHGYGHLLAAAYTAAPAVPWLGLLLGGLLALTSALWFAVLERLLRPHVPPGCLMLLLVVFFGLAWLEHWLWFSHARVALLLAAGGLMFAAQRPGRRWPLLLGLGALLAAWLIRPSLAGLGAAAAVPVAVGLAGSWRRAVPLLLSAGLLLGLAFGVAVLGQTPSDAQVQARDGQLARILDYEQLRSFPRTAADSLGTAAISLWLLGDSGVVDPVLHSEVYRFDAADFMGRVVPAKLAQRAGLLLRDYFPVLLALLATAGAVWYTRRNRRRGFWLVQAGFALVLIGLAGILKLPPRLALPLLDCWLVTNLVFWLHPAKTSADACEEMAAVSATNSSRIASSSTGEGQEEMHVWPKFSPVLRYAGAAAGLLIISLYAAKTWHRHHVLQEERQRHEEVLTIISRNVGRVRVLAGTNDLLKSLTPFRTYSLGPGPALLLTGWPAHDTSQTRLRRALTGTADQTECLRRLARQHSPNLEPLWFLTPETVAWLNGRLGSGGAPVQLVPQAPSQRPGPMGTVREYRVRRVPKP</sequence>
<feature type="transmembrane region" description="Helical" evidence="1">
    <location>
        <begin position="316"/>
        <end position="335"/>
    </location>
</feature>
<feature type="transmembrane region" description="Helical" evidence="1">
    <location>
        <begin position="117"/>
        <end position="136"/>
    </location>
</feature>
<accession>A0ABP7UEV7</accession>
<name>A0ABP7UEV7_9BACT</name>
<protein>
    <recommendedName>
        <fullName evidence="4">Glycosyltransferase RgtA/B/C/D-like domain-containing protein</fullName>
    </recommendedName>
</protein>
<feature type="transmembrane region" description="Helical" evidence="1">
    <location>
        <begin position="93"/>
        <end position="111"/>
    </location>
</feature>
<feature type="transmembrane region" description="Helical" evidence="1">
    <location>
        <begin position="292"/>
        <end position="309"/>
    </location>
</feature>
<organism evidence="2 3">
    <name type="scientific">Hymenobacter glaciei</name>
    <dbReference type="NCBI Taxonomy" id="877209"/>
    <lineage>
        <taxon>Bacteria</taxon>
        <taxon>Pseudomonadati</taxon>
        <taxon>Bacteroidota</taxon>
        <taxon>Cytophagia</taxon>
        <taxon>Cytophagales</taxon>
        <taxon>Hymenobacteraceae</taxon>
        <taxon>Hymenobacter</taxon>
    </lineage>
</organism>
<keyword evidence="1" id="KW-1133">Transmembrane helix</keyword>
<feature type="transmembrane region" description="Helical" evidence="1">
    <location>
        <begin position="63"/>
        <end position="86"/>
    </location>
</feature>
<feature type="transmembrane region" description="Helical" evidence="1">
    <location>
        <begin position="188"/>
        <end position="207"/>
    </location>
</feature>
<evidence type="ECO:0008006" key="4">
    <source>
        <dbReference type="Google" id="ProtNLM"/>
    </source>
</evidence>
<reference evidence="3" key="1">
    <citation type="journal article" date="2019" name="Int. J. Syst. Evol. Microbiol.">
        <title>The Global Catalogue of Microorganisms (GCM) 10K type strain sequencing project: providing services to taxonomists for standard genome sequencing and annotation.</title>
        <authorList>
            <consortium name="The Broad Institute Genomics Platform"/>
            <consortium name="The Broad Institute Genome Sequencing Center for Infectious Disease"/>
            <person name="Wu L."/>
            <person name="Ma J."/>
        </authorList>
    </citation>
    <scope>NUCLEOTIDE SEQUENCE [LARGE SCALE GENOMIC DNA]</scope>
    <source>
        <strain evidence="3">JCM 17225</strain>
    </source>
</reference>
<keyword evidence="3" id="KW-1185">Reference proteome</keyword>
<dbReference type="EMBL" id="BAABDK010000023">
    <property type="protein sequence ID" value="GAA4041526.1"/>
    <property type="molecule type" value="Genomic_DNA"/>
</dbReference>
<evidence type="ECO:0000256" key="1">
    <source>
        <dbReference type="SAM" id="Phobius"/>
    </source>
</evidence>
<proteinExistence type="predicted"/>
<evidence type="ECO:0000313" key="3">
    <source>
        <dbReference type="Proteomes" id="UP001501469"/>
    </source>
</evidence>
<dbReference type="Proteomes" id="UP001501469">
    <property type="component" value="Unassembled WGS sequence"/>
</dbReference>
<gene>
    <name evidence="2" type="ORF">GCM10022409_29400</name>
</gene>
<keyword evidence="1" id="KW-0812">Transmembrane</keyword>